<dbReference type="SUPFAM" id="SSF47986">
    <property type="entry name" value="DEATH domain"/>
    <property type="match status" value="1"/>
</dbReference>
<keyword evidence="7" id="KW-0325">Glycoprotein</keyword>
<evidence type="ECO:0000256" key="4">
    <source>
        <dbReference type="ARBA" id="ARBA00022703"/>
    </source>
</evidence>
<dbReference type="Gene3D" id="1.10.533.10">
    <property type="entry name" value="Death Domain, Fas"/>
    <property type="match status" value="1"/>
</dbReference>
<feature type="region of interest" description="Disordered" evidence="8">
    <location>
        <begin position="1"/>
        <end position="59"/>
    </location>
</feature>
<organism evidence="11 12">
    <name type="scientific">Equus przewalskii</name>
    <name type="common">Przewalski's horse</name>
    <name type="synonym">Equus caballus przewalskii</name>
    <dbReference type="NCBI Taxonomy" id="9798"/>
    <lineage>
        <taxon>Eukaryota</taxon>
        <taxon>Metazoa</taxon>
        <taxon>Chordata</taxon>
        <taxon>Craniata</taxon>
        <taxon>Vertebrata</taxon>
        <taxon>Euteleostomi</taxon>
        <taxon>Mammalia</taxon>
        <taxon>Eutheria</taxon>
        <taxon>Laurasiatheria</taxon>
        <taxon>Perissodactyla</taxon>
        <taxon>Equidae</taxon>
        <taxon>Equus</taxon>
    </lineage>
</organism>
<dbReference type="InterPro" id="IPR052302">
    <property type="entry name" value="Neurotrophin_rcpt-DD"/>
</dbReference>
<feature type="domain" description="Death" evidence="10">
    <location>
        <begin position="229"/>
        <end position="293"/>
    </location>
</feature>
<keyword evidence="6 9" id="KW-0472">Membrane</keyword>
<evidence type="ECO:0000256" key="3">
    <source>
        <dbReference type="ARBA" id="ARBA00022692"/>
    </source>
</evidence>
<dbReference type="InterPro" id="IPR011029">
    <property type="entry name" value="DEATH-like_dom_sf"/>
</dbReference>
<dbReference type="InterPro" id="IPR041448">
    <property type="entry name" value="TNFR16_TM"/>
</dbReference>
<dbReference type="Pfam" id="PF00531">
    <property type="entry name" value="Death"/>
    <property type="match status" value="1"/>
</dbReference>
<dbReference type="PROSITE" id="PS50017">
    <property type="entry name" value="DEATH_DOMAIN"/>
    <property type="match status" value="1"/>
</dbReference>
<sequence>MGPALLPPPPPSDTRGNWSRLGSGEVLRGTQSWSESEWSEPGERDRLSQGTSIVRPRDFSPCPYPQPILDSEKSPNYLASVLLIILQPLLQEMQPLGALLAGRAMLHNSSHREGMVHVGASGSIIPVYCALLATVVLGLLAYVAFKCWRSHKQRQQLAKARTAELGALDRDQIHGDSGVFLDSPSSLPCAPSQGPYPELGCRLYLHLPRQQQEEVERLLELSGEPDKGWQGLAGRLGYQAEVVETMAQGQAPAYTLLRDWAVQEGSGATLRVLEVALAAMGREDVVRALGPLAEGCSVV</sequence>
<dbReference type="PANTHER" id="PTHR46605">
    <property type="entry name" value="TUMOR NECROSIS FACTOR RECEPTOR"/>
    <property type="match status" value="1"/>
</dbReference>
<keyword evidence="11" id="KW-1185">Reference proteome</keyword>
<dbReference type="Gene3D" id="6.10.250.1780">
    <property type="match status" value="1"/>
</dbReference>
<comment type="subcellular location">
    <subcellularLocation>
        <location evidence="1">Cell membrane</location>
        <topology evidence="1">Single-pass membrane protein</topology>
    </subcellularLocation>
</comment>
<evidence type="ECO:0000313" key="11">
    <source>
        <dbReference type="Proteomes" id="UP001652662"/>
    </source>
</evidence>
<dbReference type="RefSeq" id="XP_070431709.1">
    <property type="nucleotide sequence ID" value="XM_070575608.1"/>
</dbReference>
<dbReference type="GeneID" id="103551031"/>
<accession>A0ABM4KU52</accession>
<evidence type="ECO:0000256" key="7">
    <source>
        <dbReference type="ARBA" id="ARBA00023180"/>
    </source>
</evidence>
<reference evidence="12" key="1">
    <citation type="submission" date="2025-08" db="UniProtKB">
        <authorList>
            <consortium name="RefSeq"/>
        </authorList>
    </citation>
    <scope>IDENTIFICATION</scope>
    <source>
        <tissue evidence="12">Blood</tissue>
    </source>
</reference>
<dbReference type="SMART" id="SM00005">
    <property type="entry name" value="DEATH"/>
    <property type="match status" value="1"/>
</dbReference>
<name>A0ABM4KU52_EQUPR</name>
<evidence type="ECO:0000256" key="6">
    <source>
        <dbReference type="ARBA" id="ARBA00023136"/>
    </source>
</evidence>
<evidence type="ECO:0000256" key="5">
    <source>
        <dbReference type="ARBA" id="ARBA00022989"/>
    </source>
</evidence>
<protein>
    <submittedName>
        <fullName evidence="12">Death domain-containing membrane protein NRADD-like isoform X2</fullName>
    </submittedName>
</protein>
<dbReference type="InterPro" id="IPR000488">
    <property type="entry name" value="Death_dom"/>
</dbReference>
<keyword evidence="2" id="KW-1003">Cell membrane</keyword>
<keyword evidence="5 9" id="KW-1133">Transmembrane helix</keyword>
<evidence type="ECO:0000256" key="8">
    <source>
        <dbReference type="SAM" id="MobiDB-lite"/>
    </source>
</evidence>
<evidence type="ECO:0000256" key="9">
    <source>
        <dbReference type="SAM" id="Phobius"/>
    </source>
</evidence>
<keyword evidence="3 9" id="KW-0812">Transmembrane</keyword>
<evidence type="ECO:0000259" key="10">
    <source>
        <dbReference type="PROSITE" id="PS50017"/>
    </source>
</evidence>
<gene>
    <name evidence="12" type="primary">LOC103551031</name>
</gene>
<dbReference type="Proteomes" id="UP001652662">
    <property type="component" value="Chromosome 15"/>
</dbReference>
<dbReference type="Pfam" id="PF18422">
    <property type="entry name" value="TNFR_16_TM"/>
    <property type="match status" value="1"/>
</dbReference>
<feature type="compositionally biased region" description="Pro residues" evidence="8">
    <location>
        <begin position="1"/>
        <end position="12"/>
    </location>
</feature>
<keyword evidence="4" id="KW-0053">Apoptosis</keyword>
<evidence type="ECO:0000313" key="12">
    <source>
        <dbReference type="RefSeq" id="XP_070431709.1"/>
    </source>
</evidence>
<proteinExistence type="predicted"/>
<feature type="transmembrane region" description="Helical" evidence="9">
    <location>
        <begin position="125"/>
        <end position="145"/>
    </location>
</feature>
<evidence type="ECO:0000256" key="1">
    <source>
        <dbReference type="ARBA" id="ARBA00004162"/>
    </source>
</evidence>
<dbReference type="PANTHER" id="PTHR46605:SF1">
    <property type="entry name" value="DEATH DOMAIN-CONTAINING MEMBRANE PROTEIN NRADD"/>
    <property type="match status" value="1"/>
</dbReference>
<evidence type="ECO:0000256" key="2">
    <source>
        <dbReference type="ARBA" id="ARBA00022475"/>
    </source>
</evidence>